<feature type="region of interest" description="Disordered" evidence="1">
    <location>
        <begin position="1"/>
        <end position="22"/>
    </location>
</feature>
<dbReference type="Proteomes" id="UP000285301">
    <property type="component" value="Unassembled WGS sequence"/>
</dbReference>
<keyword evidence="4" id="KW-1185">Reference proteome</keyword>
<dbReference type="Gene3D" id="3.30.1490.150">
    <property type="entry name" value="Hypothetical protein ph0010, domain 2"/>
    <property type="match status" value="1"/>
</dbReference>
<dbReference type="AlphaFoldDB" id="A0A3S3Q1P8"/>
<evidence type="ECO:0000256" key="1">
    <source>
        <dbReference type="SAM" id="MobiDB-lite"/>
    </source>
</evidence>
<dbReference type="OrthoDB" id="24630at2759"/>
<dbReference type="STRING" id="1965070.A0A3S3Q1P8"/>
<name>A0A3S3Q1P8_9ACAR</name>
<gene>
    <name evidence="3" type="ORF">B4U79_12288</name>
</gene>
<dbReference type="PANTHER" id="PTHR13016:SF0">
    <property type="entry name" value="AMME SYNDROME CANDIDATE GENE 1 PROTEIN"/>
    <property type="match status" value="1"/>
</dbReference>
<proteinExistence type="predicted"/>
<dbReference type="PANTHER" id="PTHR13016">
    <property type="entry name" value="AMMECR1 HOMOLOG"/>
    <property type="match status" value="1"/>
</dbReference>
<dbReference type="InterPro" id="IPR036071">
    <property type="entry name" value="AMMECR1_dom_sf"/>
</dbReference>
<evidence type="ECO:0000313" key="4">
    <source>
        <dbReference type="Proteomes" id="UP000285301"/>
    </source>
</evidence>
<reference evidence="3 4" key="1">
    <citation type="journal article" date="2018" name="Gigascience">
        <title>Genomes of trombidid mites reveal novel predicted allergens and laterally-transferred genes associated with secondary metabolism.</title>
        <authorList>
            <person name="Dong X."/>
            <person name="Chaisiri K."/>
            <person name="Xia D."/>
            <person name="Armstrong S.D."/>
            <person name="Fang Y."/>
            <person name="Donnelly M.J."/>
            <person name="Kadowaki T."/>
            <person name="McGarry J.W."/>
            <person name="Darby A.C."/>
            <person name="Makepeace B.L."/>
        </authorList>
    </citation>
    <scope>NUCLEOTIDE SEQUENCE [LARGE SCALE GENOMIC DNA]</scope>
    <source>
        <strain evidence="3">UoL-WK</strain>
    </source>
</reference>
<evidence type="ECO:0000259" key="2">
    <source>
        <dbReference type="PROSITE" id="PS51112"/>
    </source>
</evidence>
<dbReference type="InterPro" id="IPR002733">
    <property type="entry name" value="AMMECR1_domain"/>
</dbReference>
<dbReference type="EMBL" id="NCKU01001392">
    <property type="protein sequence ID" value="RWS12218.1"/>
    <property type="molecule type" value="Genomic_DNA"/>
</dbReference>
<dbReference type="PROSITE" id="PS51112">
    <property type="entry name" value="AMMECR1"/>
    <property type="match status" value="1"/>
</dbReference>
<sequence length="196" mass="22994">MATEESVGSKKQKLSNSSNHHNSNNCCCNHRKSENDHNCINCVCNYRHYNNHQLQTPSALRDNKMIISVDMCFFCFDVLYCHLHQYEAPKTPNFPNESLHFEDGDDYLDWEIGVHGIRIEFYTEKGTKRTATYLPEVAPEQGWDRVQTIDSLLRKGGFKGAISTEIRKSIRLTRYQSEKITVSYQEYKDNWRNRRC</sequence>
<dbReference type="SUPFAM" id="SSF143447">
    <property type="entry name" value="AMMECR1-like"/>
    <property type="match status" value="1"/>
</dbReference>
<dbReference type="Pfam" id="PF01871">
    <property type="entry name" value="AMMECR1"/>
    <property type="match status" value="1"/>
</dbReference>
<organism evidence="3 4">
    <name type="scientific">Dinothrombium tinctorium</name>
    <dbReference type="NCBI Taxonomy" id="1965070"/>
    <lineage>
        <taxon>Eukaryota</taxon>
        <taxon>Metazoa</taxon>
        <taxon>Ecdysozoa</taxon>
        <taxon>Arthropoda</taxon>
        <taxon>Chelicerata</taxon>
        <taxon>Arachnida</taxon>
        <taxon>Acari</taxon>
        <taxon>Acariformes</taxon>
        <taxon>Trombidiformes</taxon>
        <taxon>Prostigmata</taxon>
        <taxon>Anystina</taxon>
        <taxon>Parasitengona</taxon>
        <taxon>Trombidioidea</taxon>
        <taxon>Trombidiidae</taxon>
        <taxon>Dinothrombium</taxon>
    </lineage>
</organism>
<feature type="domain" description="AMMECR1" evidence="2">
    <location>
        <begin position="27"/>
        <end position="191"/>
    </location>
</feature>
<dbReference type="InterPro" id="IPR023473">
    <property type="entry name" value="AMMECR1"/>
</dbReference>
<accession>A0A3S3Q1P8</accession>
<comment type="caution">
    <text evidence="3">The sequence shown here is derived from an EMBL/GenBank/DDBJ whole genome shotgun (WGS) entry which is preliminary data.</text>
</comment>
<evidence type="ECO:0000313" key="3">
    <source>
        <dbReference type="EMBL" id="RWS12218.1"/>
    </source>
</evidence>
<protein>
    <submittedName>
        <fullName evidence="3">AMME syndrome candidate 1-like protein</fullName>
    </submittedName>
</protein>